<name>A0A645E894_9ZZZZ</name>
<protein>
    <submittedName>
        <fullName evidence="1">Uncharacterized protein</fullName>
    </submittedName>
</protein>
<proteinExistence type="predicted"/>
<gene>
    <name evidence="1" type="ORF">SDC9_145377</name>
</gene>
<organism evidence="1">
    <name type="scientific">bioreactor metagenome</name>
    <dbReference type="NCBI Taxonomy" id="1076179"/>
    <lineage>
        <taxon>unclassified sequences</taxon>
        <taxon>metagenomes</taxon>
        <taxon>ecological metagenomes</taxon>
    </lineage>
</organism>
<comment type="caution">
    <text evidence="1">The sequence shown here is derived from an EMBL/GenBank/DDBJ whole genome shotgun (WGS) entry which is preliminary data.</text>
</comment>
<dbReference type="EMBL" id="VSSQ01044379">
    <property type="protein sequence ID" value="MPM98194.1"/>
    <property type="molecule type" value="Genomic_DNA"/>
</dbReference>
<dbReference type="AlphaFoldDB" id="A0A645E894"/>
<sequence>MVTRAITYPASASIVRRVSRVRDRGPWCRAPRTAAPRTCRPTSTMVAKTNRSQATLRAGTMSNRPLPTAAPVSTQITDASAQPIASSWEMGALGWPGLGWPGLGWPGLGWSVICSVVSVARHAGRPPCRPPGGRLRQARVGRIALMPAACRALTARVLTSRSSAHCLLPGHLTTTA</sequence>
<reference evidence="1" key="1">
    <citation type="submission" date="2019-08" db="EMBL/GenBank/DDBJ databases">
        <authorList>
            <person name="Kucharzyk K."/>
            <person name="Murdoch R.W."/>
            <person name="Higgins S."/>
            <person name="Loffler F."/>
        </authorList>
    </citation>
    <scope>NUCLEOTIDE SEQUENCE</scope>
</reference>
<evidence type="ECO:0000313" key="1">
    <source>
        <dbReference type="EMBL" id="MPM98194.1"/>
    </source>
</evidence>
<accession>A0A645E894</accession>